<organism evidence="3 4">
    <name type="scientific">Candidatus Desulfolinea nitratireducens</name>
    <dbReference type="NCBI Taxonomy" id="2841698"/>
    <lineage>
        <taxon>Bacteria</taxon>
        <taxon>Bacillati</taxon>
        <taxon>Chloroflexota</taxon>
        <taxon>Anaerolineae</taxon>
        <taxon>Anaerolineales</taxon>
        <taxon>Anaerolineales incertae sedis</taxon>
        <taxon>Candidatus Desulfolinea</taxon>
    </lineage>
</organism>
<protein>
    <submittedName>
        <fullName evidence="3">DUF4126 domain-containing protein</fullName>
    </submittedName>
</protein>
<dbReference type="EMBL" id="JACNJN010000087">
    <property type="protein sequence ID" value="MBC8335032.1"/>
    <property type="molecule type" value="Genomic_DNA"/>
</dbReference>
<comment type="caution">
    <text evidence="3">The sequence shown here is derived from an EMBL/GenBank/DDBJ whole genome shotgun (WGS) entry which is preliminary data.</text>
</comment>
<accession>A0A8J6NJZ7</accession>
<evidence type="ECO:0000313" key="4">
    <source>
        <dbReference type="Proteomes" id="UP000614469"/>
    </source>
</evidence>
<evidence type="ECO:0000256" key="1">
    <source>
        <dbReference type="SAM" id="Phobius"/>
    </source>
</evidence>
<keyword evidence="1" id="KW-0472">Membrane</keyword>
<keyword evidence="1" id="KW-1133">Transmembrane helix</keyword>
<dbReference type="AlphaFoldDB" id="A0A8J6NJZ7"/>
<dbReference type="Pfam" id="PF13548">
    <property type="entry name" value="DUF4126"/>
    <property type="match status" value="1"/>
</dbReference>
<feature type="domain" description="DUF4126" evidence="2">
    <location>
        <begin position="7"/>
        <end position="178"/>
    </location>
</feature>
<gene>
    <name evidence="3" type="ORF">H8E29_07200</name>
</gene>
<name>A0A8J6NJZ7_9CHLR</name>
<dbReference type="Proteomes" id="UP000614469">
    <property type="component" value="Unassembled WGS sequence"/>
</dbReference>
<proteinExistence type="predicted"/>
<feature type="transmembrane region" description="Helical" evidence="1">
    <location>
        <begin position="48"/>
        <end position="66"/>
    </location>
</feature>
<feature type="transmembrane region" description="Helical" evidence="1">
    <location>
        <begin position="152"/>
        <end position="178"/>
    </location>
</feature>
<sequence length="189" mass="20069">MELLTGIFSAFGLSASAGLNAYIPLLVVSLLARFTDLIKLQSPWDTLTSWWIIGALIVLGTIEFFADKVPAVNHINDIIQTFVRPVAGAIAFAASAKVITDMSPILSMGMGLLVAGSVHSVKSIAVRPALTATTGGAANTPVSIAEDIISTFLSILAILIPIIIGIILILLTTTYIWWKWRKANAVKPA</sequence>
<dbReference type="InterPro" id="IPR025196">
    <property type="entry name" value="DUF4126"/>
</dbReference>
<keyword evidence="1" id="KW-0812">Transmembrane</keyword>
<feature type="transmembrane region" description="Helical" evidence="1">
    <location>
        <begin position="78"/>
        <end position="99"/>
    </location>
</feature>
<evidence type="ECO:0000259" key="2">
    <source>
        <dbReference type="Pfam" id="PF13548"/>
    </source>
</evidence>
<evidence type="ECO:0000313" key="3">
    <source>
        <dbReference type="EMBL" id="MBC8335032.1"/>
    </source>
</evidence>
<reference evidence="3 4" key="1">
    <citation type="submission" date="2020-08" db="EMBL/GenBank/DDBJ databases">
        <title>Bridging the membrane lipid divide: bacteria of the FCB group superphylum have the potential to synthesize archaeal ether lipids.</title>
        <authorList>
            <person name="Villanueva L."/>
            <person name="Von Meijenfeldt F.A.B."/>
            <person name="Westbye A.B."/>
            <person name="Yadav S."/>
            <person name="Hopmans E.C."/>
            <person name="Dutilh B.E."/>
            <person name="Sinninghe Damste J.S."/>
        </authorList>
    </citation>
    <scope>NUCLEOTIDE SEQUENCE [LARGE SCALE GENOMIC DNA]</scope>
    <source>
        <strain evidence="3">NIOZ-UU36</strain>
    </source>
</reference>